<organism evidence="1 2">
    <name type="scientific">Prunus dulcis</name>
    <name type="common">Almond</name>
    <name type="synonym">Amygdalus dulcis</name>
    <dbReference type="NCBI Taxonomy" id="3755"/>
    <lineage>
        <taxon>Eukaryota</taxon>
        <taxon>Viridiplantae</taxon>
        <taxon>Streptophyta</taxon>
        <taxon>Embryophyta</taxon>
        <taxon>Tracheophyta</taxon>
        <taxon>Spermatophyta</taxon>
        <taxon>Magnoliopsida</taxon>
        <taxon>eudicotyledons</taxon>
        <taxon>Gunneridae</taxon>
        <taxon>Pentapetalae</taxon>
        <taxon>rosids</taxon>
        <taxon>fabids</taxon>
        <taxon>Rosales</taxon>
        <taxon>Rosaceae</taxon>
        <taxon>Amygdaloideae</taxon>
        <taxon>Amygdaleae</taxon>
        <taxon>Prunus</taxon>
    </lineage>
</organism>
<gene>
    <name evidence="1" type="ORF">L3X38_012048</name>
</gene>
<keyword evidence="2" id="KW-1185">Reference proteome</keyword>
<reference evidence="1 2" key="1">
    <citation type="journal article" date="2022" name="G3 (Bethesda)">
        <title>Whole-genome sequence and methylome profiling of the almond [Prunus dulcis (Mill.) D.A. Webb] cultivar 'Nonpareil'.</title>
        <authorList>
            <person name="D'Amico-Willman K.M."/>
            <person name="Ouma W.Z."/>
            <person name="Meulia T."/>
            <person name="Sideli G.M."/>
            <person name="Gradziel T.M."/>
            <person name="Fresnedo-Ramirez J."/>
        </authorList>
    </citation>
    <scope>NUCLEOTIDE SEQUENCE [LARGE SCALE GENOMIC DNA]</scope>
    <source>
        <strain evidence="1">Clone GOH B32 T37-40</strain>
    </source>
</reference>
<dbReference type="AlphaFoldDB" id="A0AAD4WJA9"/>
<dbReference type="EMBL" id="JAJFAZ020000002">
    <property type="protein sequence ID" value="KAI5344171.1"/>
    <property type="molecule type" value="Genomic_DNA"/>
</dbReference>
<proteinExistence type="predicted"/>
<name>A0AAD4WJA9_PRUDU</name>
<evidence type="ECO:0000313" key="1">
    <source>
        <dbReference type="EMBL" id="KAI5344171.1"/>
    </source>
</evidence>
<dbReference type="Proteomes" id="UP001054821">
    <property type="component" value="Chromosome 2"/>
</dbReference>
<evidence type="ECO:0000313" key="2">
    <source>
        <dbReference type="Proteomes" id="UP001054821"/>
    </source>
</evidence>
<accession>A0AAD4WJA9</accession>
<dbReference type="PANTHER" id="PTHR31973">
    <property type="entry name" value="POLYPROTEIN, PUTATIVE-RELATED"/>
    <property type="match status" value="1"/>
</dbReference>
<dbReference type="PANTHER" id="PTHR31973:SF187">
    <property type="entry name" value="MUTATOR TRANSPOSASE MUDRA PROTEIN"/>
    <property type="match status" value="1"/>
</dbReference>
<protein>
    <submittedName>
        <fullName evidence="1">Uncharacterized protein</fullName>
    </submittedName>
</protein>
<sequence>MRYGEMANSLAESFNNWVGVFRDLPVLPLIEGIRQKLMVLNSQRRFEAEKWTTVLCPEMETRLCENAEAGRTWAVRRSNCTVFEVFADYSVMVDLEQRTCSCRLWQIDDIGKGLGSNGSAAGVLLPPITKRPAGRPPTKRIKVFGEFKRPLKCSRCSVAGHNRKTCKAII</sequence>
<comment type="caution">
    <text evidence="1">The sequence shown here is derived from an EMBL/GenBank/DDBJ whole genome shotgun (WGS) entry which is preliminary data.</text>
</comment>